<protein>
    <submittedName>
        <fullName evidence="2">Short-chain dehydrogenase/reductase</fullName>
    </submittedName>
</protein>
<sequence length="328" mass="36441">MALNFFPKLIYDQLFVKPEYPTKPLPDQTIIVTGANSGLGYEAVKHFVRLGAKKVILTSRSTEAGEKCKSEIEKEKTTNTEIEVWPLDLCSYASVKAFAARANALDRLDVLLENAGVSGIEFKMAEEDESTITTNVVSTFLLGLMILPKLKESAIKFNVRPHWTVVTSEMHFLANMAAERKAENLFEGMSDKSKAKMFQRYSVSKLMEVLLVHHLVQNYAKTDYPVIINCLNPGLCHSRLIREDMLAVKIISSVMKFFLARTTEMGARTLVAGATAGEESHGTYMSNGVVEPPSAFASSEEGRKLGERIWKELSVKLERIDPGVTGNL</sequence>
<name>A0A6G1GWP5_9PEZI</name>
<dbReference type="PANTHER" id="PTHR43157:SF31">
    <property type="entry name" value="PHOSPHATIDYLINOSITOL-GLYCAN BIOSYNTHESIS CLASS F PROTEIN"/>
    <property type="match status" value="1"/>
</dbReference>
<reference evidence="2" key="1">
    <citation type="journal article" date="2020" name="Stud. Mycol.">
        <title>101 Dothideomycetes genomes: a test case for predicting lifestyles and emergence of pathogens.</title>
        <authorList>
            <person name="Haridas S."/>
            <person name="Albert R."/>
            <person name="Binder M."/>
            <person name="Bloem J."/>
            <person name="Labutti K."/>
            <person name="Salamov A."/>
            <person name="Andreopoulos B."/>
            <person name="Baker S."/>
            <person name="Barry K."/>
            <person name="Bills G."/>
            <person name="Bluhm B."/>
            <person name="Cannon C."/>
            <person name="Castanera R."/>
            <person name="Culley D."/>
            <person name="Daum C."/>
            <person name="Ezra D."/>
            <person name="Gonzalez J."/>
            <person name="Henrissat B."/>
            <person name="Kuo A."/>
            <person name="Liang C."/>
            <person name="Lipzen A."/>
            <person name="Lutzoni F."/>
            <person name="Magnuson J."/>
            <person name="Mondo S."/>
            <person name="Nolan M."/>
            <person name="Ohm R."/>
            <person name="Pangilinan J."/>
            <person name="Park H.-J."/>
            <person name="Ramirez L."/>
            <person name="Alfaro M."/>
            <person name="Sun H."/>
            <person name="Tritt A."/>
            <person name="Yoshinaga Y."/>
            <person name="Zwiers L.-H."/>
            <person name="Turgeon B."/>
            <person name="Goodwin S."/>
            <person name="Spatafora J."/>
            <person name="Crous P."/>
            <person name="Grigoriev I."/>
        </authorList>
    </citation>
    <scope>NUCLEOTIDE SEQUENCE</scope>
    <source>
        <strain evidence="2">CBS 113979</strain>
    </source>
</reference>
<dbReference type="Gene3D" id="3.40.50.720">
    <property type="entry name" value="NAD(P)-binding Rossmann-like Domain"/>
    <property type="match status" value="1"/>
</dbReference>
<dbReference type="SUPFAM" id="SSF51735">
    <property type="entry name" value="NAD(P)-binding Rossmann-fold domains"/>
    <property type="match status" value="1"/>
</dbReference>
<dbReference type="EMBL" id="ML977163">
    <property type="protein sequence ID" value="KAF1985179.1"/>
    <property type="molecule type" value="Genomic_DNA"/>
</dbReference>
<organism evidence="2 3">
    <name type="scientific">Aulographum hederae CBS 113979</name>
    <dbReference type="NCBI Taxonomy" id="1176131"/>
    <lineage>
        <taxon>Eukaryota</taxon>
        <taxon>Fungi</taxon>
        <taxon>Dikarya</taxon>
        <taxon>Ascomycota</taxon>
        <taxon>Pezizomycotina</taxon>
        <taxon>Dothideomycetes</taxon>
        <taxon>Pleosporomycetidae</taxon>
        <taxon>Aulographales</taxon>
        <taxon>Aulographaceae</taxon>
    </lineage>
</organism>
<keyword evidence="3" id="KW-1185">Reference proteome</keyword>
<dbReference type="InterPro" id="IPR002347">
    <property type="entry name" value="SDR_fam"/>
</dbReference>
<evidence type="ECO:0000313" key="3">
    <source>
        <dbReference type="Proteomes" id="UP000800041"/>
    </source>
</evidence>
<gene>
    <name evidence="2" type="ORF">K402DRAFT_394881</name>
</gene>
<evidence type="ECO:0000256" key="1">
    <source>
        <dbReference type="ARBA" id="ARBA00023002"/>
    </source>
</evidence>
<dbReference type="PRINTS" id="PR00081">
    <property type="entry name" value="GDHRDH"/>
</dbReference>
<accession>A0A6G1GWP5</accession>
<evidence type="ECO:0000313" key="2">
    <source>
        <dbReference type="EMBL" id="KAF1985179.1"/>
    </source>
</evidence>
<dbReference type="GO" id="GO:0016491">
    <property type="term" value="F:oxidoreductase activity"/>
    <property type="evidence" value="ECO:0007669"/>
    <property type="project" value="UniProtKB-KW"/>
</dbReference>
<dbReference type="OrthoDB" id="542013at2759"/>
<keyword evidence="1" id="KW-0560">Oxidoreductase</keyword>
<dbReference type="AlphaFoldDB" id="A0A6G1GWP5"/>
<dbReference type="InterPro" id="IPR036291">
    <property type="entry name" value="NAD(P)-bd_dom_sf"/>
</dbReference>
<dbReference type="PANTHER" id="PTHR43157">
    <property type="entry name" value="PHOSPHATIDYLINOSITOL-GLYCAN BIOSYNTHESIS CLASS F PROTEIN-RELATED"/>
    <property type="match status" value="1"/>
</dbReference>
<proteinExistence type="predicted"/>
<dbReference type="Proteomes" id="UP000800041">
    <property type="component" value="Unassembled WGS sequence"/>
</dbReference>
<dbReference type="Pfam" id="PF00106">
    <property type="entry name" value="adh_short"/>
    <property type="match status" value="1"/>
</dbReference>